<dbReference type="GO" id="GO:0000155">
    <property type="term" value="F:phosphorelay sensor kinase activity"/>
    <property type="evidence" value="ECO:0007669"/>
    <property type="project" value="InterPro"/>
</dbReference>
<keyword evidence="13" id="KW-1185">Reference proteome</keyword>
<dbReference type="Pfam" id="PF07730">
    <property type="entry name" value="HisKA_3"/>
    <property type="match status" value="1"/>
</dbReference>
<keyword evidence="8" id="KW-0902">Two-component regulatory system</keyword>
<evidence type="ECO:0000256" key="7">
    <source>
        <dbReference type="ARBA" id="ARBA00022840"/>
    </source>
</evidence>
<dbReference type="SUPFAM" id="SSF55874">
    <property type="entry name" value="ATPase domain of HSP90 chaperone/DNA topoisomerase II/histidine kinase"/>
    <property type="match status" value="1"/>
</dbReference>
<dbReference type="CDD" id="cd16917">
    <property type="entry name" value="HATPase_UhpB-NarQ-NarX-like"/>
    <property type="match status" value="1"/>
</dbReference>
<dbReference type="PANTHER" id="PTHR24421:SF10">
    <property type="entry name" value="NITRATE_NITRITE SENSOR PROTEIN NARQ"/>
    <property type="match status" value="1"/>
</dbReference>
<dbReference type="RefSeq" id="WP_137341335.1">
    <property type="nucleotide sequence ID" value="NZ_BSQH01000003.1"/>
</dbReference>
<reference evidence="12 13" key="1">
    <citation type="submission" date="2019-05" db="EMBL/GenBank/DDBJ databases">
        <title>Dyadobacter AR-3-8 sp. nov., isolated from arctic soil.</title>
        <authorList>
            <person name="Chaudhary D.K."/>
        </authorList>
    </citation>
    <scope>NUCLEOTIDE SEQUENCE [LARGE SCALE GENOMIC DNA]</scope>
    <source>
        <strain evidence="12 13">AR-3-8</strain>
    </source>
</reference>
<keyword evidence="9" id="KW-0472">Membrane</keyword>
<dbReference type="Proteomes" id="UP000304900">
    <property type="component" value="Unassembled WGS sequence"/>
</dbReference>
<dbReference type="InterPro" id="IPR011712">
    <property type="entry name" value="Sig_transdc_His_kin_sub3_dim/P"/>
</dbReference>
<dbReference type="EC" id="2.7.13.3" evidence="2"/>
<dbReference type="EMBL" id="SZVO01000008">
    <property type="protein sequence ID" value="TKT90791.1"/>
    <property type="molecule type" value="Genomic_DNA"/>
</dbReference>
<feature type="signal peptide" evidence="10">
    <location>
        <begin position="1"/>
        <end position="24"/>
    </location>
</feature>
<keyword evidence="5" id="KW-0547">Nucleotide-binding</keyword>
<dbReference type="Gene3D" id="3.30.565.10">
    <property type="entry name" value="Histidine kinase-like ATPase, C-terminal domain"/>
    <property type="match status" value="1"/>
</dbReference>
<dbReference type="OrthoDB" id="9778366at2"/>
<dbReference type="PROSITE" id="PS50109">
    <property type="entry name" value="HIS_KIN"/>
    <property type="match status" value="1"/>
</dbReference>
<evidence type="ECO:0000256" key="9">
    <source>
        <dbReference type="SAM" id="Phobius"/>
    </source>
</evidence>
<dbReference type="PANTHER" id="PTHR24421">
    <property type="entry name" value="NITRATE/NITRITE SENSOR PROTEIN NARX-RELATED"/>
    <property type="match status" value="1"/>
</dbReference>
<evidence type="ECO:0000256" key="1">
    <source>
        <dbReference type="ARBA" id="ARBA00000085"/>
    </source>
</evidence>
<evidence type="ECO:0000256" key="3">
    <source>
        <dbReference type="ARBA" id="ARBA00022553"/>
    </source>
</evidence>
<keyword evidence="10" id="KW-0732">Signal</keyword>
<sequence>MRLHSFLLLSWIICFSLKTEGTFAADYTPETGRAAWKKMKTQPVTEQSFREICDLIQDIGKKNIAISYEILAEYVSVVQRTGDKRKTHILLMSWAKAKESLHFFEEAEKLYAKARSNAYGTGQMYREALANTVLLYGEWTKPDSLKKYITLGEKECLRSGDRENLSFIYTFKALSNMADTAFMHKNLSKAISIASGLKNKNALFTARYNYANMFLQYNPQKQVQEFESLLELAQDSSLHRFPLKLYERTAFTFRNAGASIYYQLMQLNLLLTDFDTAGKFAELFYDSTVKPNPNGVKAAYYNAEMSVVKSFQKDFTSAAEFLDKSKKQFNLPEDQIPYISYFVAAGLLAEHRGDNAQAEKYYKKFAGTESYSHGYQVLPLELYYAHILTVNKKFNEADRIFRIFQSALKNQKYSATGYYYSRFRADFLKAKGDYPAYIKELEGFYEIKDSLTNLNKYRAIQEVMTKVRIRDKEKQINGLNEEKIFRDKQIHRERIFYGLGIGLASLTILLLILYLRNRLIRNRQKEELQQSELERIEKQRHIDLMQGVMEAEEKERRKIADQLHDEVSSMLALASLSVSSTLEKGRNDEQGEKKLHRTQEILSSVSSTIRDLSHQLNPLVIEKFGFREAIFDSVEIINLSGKIVLETVVLGFEDTGNYSLAFLNDLYRIIQELLHNILKHAQATKASLEVIDHGGQVTIIVEDNGAGLRAISKHEGQGLSTIRSRVAYWNGKIEISNKQDGGALVVIEIYLEQPA</sequence>
<evidence type="ECO:0000313" key="12">
    <source>
        <dbReference type="EMBL" id="TKT90791.1"/>
    </source>
</evidence>
<evidence type="ECO:0000256" key="4">
    <source>
        <dbReference type="ARBA" id="ARBA00022679"/>
    </source>
</evidence>
<evidence type="ECO:0000256" key="2">
    <source>
        <dbReference type="ARBA" id="ARBA00012438"/>
    </source>
</evidence>
<dbReference type="GO" id="GO:0046983">
    <property type="term" value="F:protein dimerization activity"/>
    <property type="evidence" value="ECO:0007669"/>
    <property type="project" value="InterPro"/>
</dbReference>
<dbReference type="GO" id="GO:0005524">
    <property type="term" value="F:ATP binding"/>
    <property type="evidence" value="ECO:0007669"/>
    <property type="project" value="UniProtKB-KW"/>
</dbReference>
<organism evidence="12 13">
    <name type="scientific">Dyadobacter frigoris</name>
    <dbReference type="NCBI Taxonomy" id="2576211"/>
    <lineage>
        <taxon>Bacteria</taxon>
        <taxon>Pseudomonadati</taxon>
        <taxon>Bacteroidota</taxon>
        <taxon>Cytophagia</taxon>
        <taxon>Cytophagales</taxon>
        <taxon>Spirosomataceae</taxon>
        <taxon>Dyadobacter</taxon>
    </lineage>
</organism>
<dbReference type="GO" id="GO:0016020">
    <property type="term" value="C:membrane"/>
    <property type="evidence" value="ECO:0007669"/>
    <property type="project" value="InterPro"/>
</dbReference>
<dbReference type="Pfam" id="PF02518">
    <property type="entry name" value="HATPase_c"/>
    <property type="match status" value="1"/>
</dbReference>
<proteinExistence type="predicted"/>
<gene>
    <name evidence="12" type="ORF">FDK13_17645</name>
</gene>
<keyword evidence="6" id="KW-0418">Kinase</keyword>
<evidence type="ECO:0000259" key="11">
    <source>
        <dbReference type="PROSITE" id="PS50109"/>
    </source>
</evidence>
<feature type="transmembrane region" description="Helical" evidence="9">
    <location>
        <begin position="495"/>
        <end position="515"/>
    </location>
</feature>
<comment type="catalytic activity">
    <reaction evidence="1">
        <text>ATP + protein L-histidine = ADP + protein N-phospho-L-histidine.</text>
        <dbReference type="EC" id="2.7.13.3"/>
    </reaction>
</comment>
<dbReference type="AlphaFoldDB" id="A0A4U6D3S1"/>
<evidence type="ECO:0000256" key="8">
    <source>
        <dbReference type="ARBA" id="ARBA00023012"/>
    </source>
</evidence>
<keyword evidence="3" id="KW-0597">Phosphoprotein</keyword>
<dbReference type="SMART" id="SM00387">
    <property type="entry name" value="HATPase_c"/>
    <property type="match status" value="1"/>
</dbReference>
<keyword evidence="7" id="KW-0067">ATP-binding</keyword>
<comment type="caution">
    <text evidence="12">The sequence shown here is derived from an EMBL/GenBank/DDBJ whole genome shotgun (WGS) entry which is preliminary data.</text>
</comment>
<dbReference type="InterPro" id="IPR050482">
    <property type="entry name" value="Sensor_HK_TwoCompSys"/>
</dbReference>
<accession>A0A4U6D3S1</accession>
<evidence type="ECO:0000313" key="13">
    <source>
        <dbReference type="Proteomes" id="UP000304900"/>
    </source>
</evidence>
<name>A0A4U6D3S1_9BACT</name>
<feature type="chain" id="PRO_5020468522" description="histidine kinase" evidence="10">
    <location>
        <begin position="25"/>
        <end position="755"/>
    </location>
</feature>
<keyword evidence="4" id="KW-0808">Transferase</keyword>
<keyword evidence="9" id="KW-1133">Transmembrane helix</keyword>
<dbReference type="InterPro" id="IPR005467">
    <property type="entry name" value="His_kinase_dom"/>
</dbReference>
<dbReference type="InterPro" id="IPR003594">
    <property type="entry name" value="HATPase_dom"/>
</dbReference>
<evidence type="ECO:0000256" key="10">
    <source>
        <dbReference type="SAM" id="SignalP"/>
    </source>
</evidence>
<evidence type="ECO:0000256" key="6">
    <source>
        <dbReference type="ARBA" id="ARBA00022777"/>
    </source>
</evidence>
<feature type="domain" description="Histidine kinase" evidence="11">
    <location>
        <begin position="558"/>
        <end position="753"/>
    </location>
</feature>
<protein>
    <recommendedName>
        <fullName evidence="2">histidine kinase</fullName>
        <ecNumber evidence="2">2.7.13.3</ecNumber>
    </recommendedName>
</protein>
<evidence type="ECO:0000256" key="5">
    <source>
        <dbReference type="ARBA" id="ARBA00022741"/>
    </source>
</evidence>
<dbReference type="InterPro" id="IPR036890">
    <property type="entry name" value="HATPase_C_sf"/>
</dbReference>
<keyword evidence="9" id="KW-0812">Transmembrane</keyword>